<name>A0ABZ0L494_9BACL</name>
<keyword evidence="1" id="KW-0732">Signal</keyword>
<keyword evidence="3" id="KW-1185">Reference proteome</keyword>
<feature type="chain" id="PRO_5045191133" evidence="1">
    <location>
        <begin position="26"/>
        <end position="52"/>
    </location>
</feature>
<evidence type="ECO:0000313" key="2">
    <source>
        <dbReference type="EMBL" id="WOV87414.1"/>
    </source>
</evidence>
<dbReference type="EMBL" id="CP129118">
    <property type="protein sequence ID" value="WOV87414.1"/>
    <property type="molecule type" value="Genomic_DNA"/>
</dbReference>
<reference evidence="2 3" key="1">
    <citation type="submission" date="2023-06" db="EMBL/GenBank/DDBJ databases">
        <title>Sporosarcina sp. nov., isolated from Korean tranditional fermented seafood 'Jeotgal'.</title>
        <authorList>
            <person name="Yang A.I."/>
            <person name="Shin N.-R."/>
        </authorList>
    </citation>
    <scope>NUCLEOTIDE SEQUENCE [LARGE SCALE GENOMIC DNA]</scope>
    <source>
        <strain evidence="2 3">T2O-4</strain>
    </source>
</reference>
<proteinExistence type="predicted"/>
<dbReference type="Proteomes" id="UP001303902">
    <property type="component" value="Chromosome"/>
</dbReference>
<feature type="signal peptide" evidence="1">
    <location>
        <begin position="1"/>
        <end position="25"/>
    </location>
</feature>
<protein>
    <submittedName>
        <fullName evidence="2">Uncharacterized protein</fullName>
    </submittedName>
</protein>
<gene>
    <name evidence="2" type="ORF">QWT69_16430</name>
</gene>
<evidence type="ECO:0000313" key="3">
    <source>
        <dbReference type="Proteomes" id="UP001303902"/>
    </source>
</evidence>
<evidence type="ECO:0000256" key="1">
    <source>
        <dbReference type="SAM" id="SignalP"/>
    </source>
</evidence>
<accession>A0ABZ0L494</accession>
<dbReference type="RefSeq" id="WP_317967511.1">
    <property type="nucleotide sequence ID" value="NZ_CP129118.1"/>
</dbReference>
<organism evidence="2 3">
    <name type="scientific">Sporosarcina oncorhynchi</name>
    <dbReference type="NCBI Taxonomy" id="3056444"/>
    <lineage>
        <taxon>Bacteria</taxon>
        <taxon>Bacillati</taxon>
        <taxon>Bacillota</taxon>
        <taxon>Bacilli</taxon>
        <taxon>Bacillales</taxon>
        <taxon>Caryophanaceae</taxon>
        <taxon>Sporosarcina</taxon>
    </lineage>
</organism>
<sequence>MKKKLSILFLAAMFVTVIGTGNVMAMEPNDNMETFAKGRDNMKPPTILPPQV</sequence>